<dbReference type="RefSeq" id="WP_124868678.1">
    <property type="nucleotide sequence ID" value="NZ_CP034183.1"/>
</dbReference>
<evidence type="ECO:0000313" key="1">
    <source>
        <dbReference type="EMBL" id="AZI42305.1"/>
    </source>
</evidence>
<sequence>MKVELNLSAKQTTMLAAVLITGLAGAATIKAGKLGLVDVQQVIASSKGSADFTAINKKADSALAIQVKTIQTLQNKISSGKASAADVQALSKAQTTYQTASKTYDAQRQKAFAPIAPAVNAAVAAAAKAQGYTVVLDKRKAAASGVIIYANSQTTDLTAAAQKALKK</sequence>
<dbReference type="InterPro" id="IPR024930">
    <property type="entry name" value="Skp_dom_sf"/>
</dbReference>
<name>A0A3G8YB55_9DEIO</name>
<dbReference type="Proteomes" id="UP000276417">
    <property type="component" value="Chromosome 1"/>
</dbReference>
<dbReference type="Gene3D" id="3.30.910.20">
    <property type="entry name" value="Skp domain"/>
    <property type="match status" value="1"/>
</dbReference>
<dbReference type="AlphaFoldDB" id="A0A3G8YB55"/>
<dbReference type="KEGG" id="dph:EHF33_05680"/>
<keyword evidence="2" id="KW-1185">Reference proteome</keyword>
<dbReference type="EMBL" id="CP034183">
    <property type="protein sequence ID" value="AZI42305.1"/>
    <property type="molecule type" value="Genomic_DNA"/>
</dbReference>
<dbReference type="OrthoDB" id="73897at2"/>
<organism evidence="1 2">
    <name type="scientific">Deinococcus psychrotolerans</name>
    <dbReference type="NCBI Taxonomy" id="2489213"/>
    <lineage>
        <taxon>Bacteria</taxon>
        <taxon>Thermotogati</taxon>
        <taxon>Deinococcota</taxon>
        <taxon>Deinococci</taxon>
        <taxon>Deinococcales</taxon>
        <taxon>Deinococcaceae</taxon>
        <taxon>Deinococcus</taxon>
    </lineage>
</organism>
<evidence type="ECO:0000313" key="2">
    <source>
        <dbReference type="Proteomes" id="UP000276417"/>
    </source>
</evidence>
<proteinExistence type="predicted"/>
<dbReference type="SUPFAM" id="SSF111384">
    <property type="entry name" value="OmpH-like"/>
    <property type="match status" value="1"/>
</dbReference>
<reference evidence="1 2" key="1">
    <citation type="submission" date="2018-11" db="EMBL/GenBank/DDBJ databases">
        <title>Deinococcus shelandsis sp. nov., isolated from South Shetland Islands soil of Antarctica.</title>
        <authorList>
            <person name="Tian J."/>
        </authorList>
    </citation>
    <scope>NUCLEOTIDE SEQUENCE [LARGE SCALE GENOMIC DNA]</scope>
    <source>
        <strain evidence="1 2">S14-83T</strain>
    </source>
</reference>
<dbReference type="GO" id="GO:0051082">
    <property type="term" value="F:unfolded protein binding"/>
    <property type="evidence" value="ECO:0007669"/>
    <property type="project" value="InterPro"/>
</dbReference>
<protein>
    <submittedName>
        <fullName evidence="1">OmpH family outer membrane protein</fullName>
    </submittedName>
</protein>
<dbReference type="SMART" id="SM00935">
    <property type="entry name" value="OmpH"/>
    <property type="match status" value="1"/>
</dbReference>
<accession>A0A3G8YB55</accession>
<gene>
    <name evidence="1" type="ORF">EHF33_05680</name>
</gene>
<dbReference type="Pfam" id="PF03938">
    <property type="entry name" value="OmpH"/>
    <property type="match status" value="1"/>
</dbReference>
<dbReference type="InterPro" id="IPR005632">
    <property type="entry name" value="Chaperone_Skp"/>
</dbReference>